<proteinExistence type="predicted"/>
<organism evidence="9 11">
    <name type="scientific">Legionella steigerwaltii</name>
    <dbReference type="NCBI Taxonomy" id="460"/>
    <lineage>
        <taxon>Bacteria</taxon>
        <taxon>Pseudomonadati</taxon>
        <taxon>Pseudomonadota</taxon>
        <taxon>Gammaproteobacteria</taxon>
        <taxon>Legionellales</taxon>
        <taxon>Legionellaceae</taxon>
        <taxon>Legionella</taxon>
    </lineage>
</organism>
<feature type="transmembrane region" description="Helical" evidence="7">
    <location>
        <begin position="116"/>
        <end position="134"/>
    </location>
</feature>
<dbReference type="STRING" id="460.Lstg_0618"/>
<comment type="subcellular location">
    <subcellularLocation>
        <location evidence="1">Cell membrane</location>
        <topology evidence="1">Multi-pass membrane protein</topology>
    </subcellularLocation>
</comment>
<dbReference type="Proteomes" id="UP000054820">
    <property type="component" value="Unassembled WGS sequence"/>
</dbReference>
<dbReference type="PANTHER" id="PTHR42770:SF15">
    <property type="entry name" value="GLUTAMATE_GAMMA-AMINOBUTYRATE ANTIPORTER-RELATED"/>
    <property type="match status" value="1"/>
</dbReference>
<evidence type="ECO:0000256" key="2">
    <source>
        <dbReference type="ARBA" id="ARBA00022448"/>
    </source>
</evidence>
<evidence type="ECO:0000256" key="5">
    <source>
        <dbReference type="ARBA" id="ARBA00022989"/>
    </source>
</evidence>
<feature type="transmembrane region" description="Helical" evidence="7">
    <location>
        <begin position="143"/>
        <end position="165"/>
    </location>
</feature>
<evidence type="ECO:0000313" key="11">
    <source>
        <dbReference type="Proteomes" id="UP000255110"/>
    </source>
</evidence>
<evidence type="ECO:0000313" key="9">
    <source>
        <dbReference type="EMBL" id="STY23106.1"/>
    </source>
</evidence>
<dbReference type="OrthoDB" id="3185104at2"/>
<dbReference type="EMBL" id="UGOY01000001">
    <property type="protein sequence ID" value="STY23106.1"/>
    <property type="molecule type" value="Genomic_DNA"/>
</dbReference>
<reference evidence="8 10" key="1">
    <citation type="submission" date="2015-11" db="EMBL/GenBank/DDBJ databases">
        <title>Genomic analysis of 38 Legionella species identifies large and diverse effector repertoires.</title>
        <authorList>
            <person name="Burstein D."/>
            <person name="Amaro F."/>
            <person name="Zusman T."/>
            <person name="Lifshitz Z."/>
            <person name="Cohen O."/>
            <person name="Gilbert J.A."/>
            <person name="Pupko T."/>
            <person name="Shuman H.A."/>
            <person name="Segal G."/>
        </authorList>
    </citation>
    <scope>NUCLEOTIDE SEQUENCE [LARGE SCALE GENOMIC DNA]</scope>
    <source>
        <strain evidence="8 10">SC-18-C9</strain>
    </source>
</reference>
<evidence type="ECO:0000256" key="7">
    <source>
        <dbReference type="SAM" id="Phobius"/>
    </source>
</evidence>
<dbReference type="Pfam" id="PF13520">
    <property type="entry name" value="AA_permease_2"/>
    <property type="match status" value="1"/>
</dbReference>
<feature type="transmembrane region" description="Helical" evidence="7">
    <location>
        <begin position="370"/>
        <end position="393"/>
    </location>
</feature>
<feature type="transmembrane region" description="Helical" evidence="7">
    <location>
        <begin position="405"/>
        <end position="425"/>
    </location>
</feature>
<evidence type="ECO:0000256" key="6">
    <source>
        <dbReference type="ARBA" id="ARBA00023136"/>
    </source>
</evidence>
<keyword evidence="5 7" id="KW-1133">Transmembrane helix</keyword>
<dbReference type="Gene3D" id="1.20.1740.10">
    <property type="entry name" value="Amino acid/polyamine transporter I"/>
    <property type="match status" value="1"/>
</dbReference>
<keyword evidence="10" id="KW-1185">Reference proteome</keyword>
<dbReference type="EMBL" id="LNYZ01000004">
    <property type="protein sequence ID" value="KTD80084.1"/>
    <property type="molecule type" value="Genomic_DNA"/>
</dbReference>
<keyword evidence="6 7" id="KW-0472">Membrane</keyword>
<dbReference type="Proteomes" id="UP000255110">
    <property type="component" value="Unassembled WGS sequence"/>
</dbReference>
<dbReference type="InterPro" id="IPR002293">
    <property type="entry name" value="AA/rel_permease1"/>
</dbReference>
<dbReference type="RefSeq" id="WP_058476209.1">
    <property type="nucleotide sequence ID" value="NZ_CAAAIO010000003.1"/>
</dbReference>
<feature type="transmembrane region" description="Helical" evidence="7">
    <location>
        <begin position="185"/>
        <end position="205"/>
    </location>
</feature>
<dbReference type="PIRSF" id="PIRSF006060">
    <property type="entry name" value="AA_transporter"/>
    <property type="match status" value="1"/>
</dbReference>
<gene>
    <name evidence="9" type="primary">gadC_4</name>
    <name evidence="8" type="ORF">Lstg_0618</name>
    <name evidence="9" type="ORF">NCTC11991_01708</name>
</gene>
<dbReference type="AlphaFoldDB" id="A0A378L8E0"/>
<dbReference type="GO" id="GO:0022857">
    <property type="term" value="F:transmembrane transporter activity"/>
    <property type="evidence" value="ECO:0007669"/>
    <property type="project" value="InterPro"/>
</dbReference>
<protein>
    <submittedName>
        <fullName evidence="9">Amino acid antiporter</fullName>
    </submittedName>
</protein>
<feature type="transmembrane region" description="Helical" evidence="7">
    <location>
        <begin position="36"/>
        <end position="58"/>
    </location>
</feature>
<keyword evidence="3" id="KW-1003">Cell membrane</keyword>
<reference evidence="9 11" key="2">
    <citation type="submission" date="2018-06" db="EMBL/GenBank/DDBJ databases">
        <authorList>
            <consortium name="Pathogen Informatics"/>
            <person name="Doyle S."/>
        </authorList>
    </citation>
    <scope>NUCLEOTIDE SEQUENCE [LARGE SCALE GENOMIC DNA]</scope>
    <source>
        <strain evidence="9 11">NCTC11991</strain>
    </source>
</reference>
<evidence type="ECO:0000256" key="1">
    <source>
        <dbReference type="ARBA" id="ARBA00004651"/>
    </source>
</evidence>
<sequence length="449" mass="50240">MNKKLTIFSLTLMTVGSVDSIRNLPAAALVGADIFWYFGLALFFFLLPSAIIAGWFSVTSHAGIYEWVKKSLGKKAGFIAIWFQWMQNVLIYPTFFSFIAGTLLYCINPNFVENKILLFTLINLLIWCLTWVNIKGFYLSHRLTVFCSIFGLLLPFILILTIGAIEMIFYPQSLKLISPSHHQDSWASLTAIILSFCGIEIAGVHTQECKPGALPKAIALSVIIIFFTMLFGSLTLALLLAPQQLNLISGVPELFQAFFAQIQFANLSLIVNILIVIGCIGCANNWLLSPLKGLLFASNELTNSAHQSASKFLLIQACGVSFISTLFLLFPSINASYWFMITLATQMYLLMYGFMFAGAVRLAWQEKKRFYWLIIICSLFGFIGIAIAIVVSFTPPSSLKYGSLLYYDLFIIACLLLIGFSSILWKKAIKVAPKDTKHFNLLMNQQIQD</sequence>
<evidence type="ECO:0000313" key="10">
    <source>
        <dbReference type="Proteomes" id="UP000054820"/>
    </source>
</evidence>
<feature type="transmembrane region" description="Helical" evidence="7">
    <location>
        <begin position="309"/>
        <end position="330"/>
    </location>
</feature>
<feature type="transmembrane region" description="Helical" evidence="7">
    <location>
        <begin position="262"/>
        <end position="288"/>
    </location>
</feature>
<keyword evidence="4 7" id="KW-0812">Transmembrane</keyword>
<accession>A0A378L8E0</accession>
<feature type="transmembrane region" description="Helical" evidence="7">
    <location>
        <begin position="217"/>
        <end position="242"/>
    </location>
</feature>
<keyword evidence="2" id="KW-0813">Transport</keyword>
<dbReference type="GO" id="GO:0005886">
    <property type="term" value="C:plasma membrane"/>
    <property type="evidence" value="ECO:0007669"/>
    <property type="project" value="UniProtKB-SubCell"/>
</dbReference>
<dbReference type="InterPro" id="IPR050367">
    <property type="entry name" value="APC_superfamily"/>
</dbReference>
<name>A0A378L8E0_9GAMM</name>
<feature type="transmembrane region" description="Helical" evidence="7">
    <location>
        <begin position="336"/>
        <end position="358"/>
    </location>
</feature>
<feature type="transmembrane region" description="Helical" evidence="7">
    <location>
        <begin position="79"/>
        <end position="104"/>
    </location>
</feature>
<dbReference type="PANTHER" id="PTHR42770">
    <property type="entry name" value="AMINO ACID TRANSPORTER-RELATED"/>
    <property type="match status" value="1"/>
</dbReference>
<evidence type="ECO:0000313" key="8">
    <source>
        <dbReference type="EMBL" id="KTD80084.1"/>
    </source>
</evidence>
<evidence type="ECO:0000256" key="4">
    <source>
        <dbReference type="ARBA" id="ARBA00022692"/>
    </source>
</evidence>
<evidence type="ECO:0000256" key="3">
    <source>
        <dbReference type="ARBA" id="ARBA00022475"/>
    </source>
</evidence>